<evidence type="ECO:0000313" key="3">
    <source>
        <dbReference type="Proteomes" id="UP001215598"/>
    </source>
</evidence>
<evidence type="ECO:0000256" key="1">
    <source>
        <dbReference type="SAM" id="MobiDB-lite"/>
    </source>
</evidence>
<keyword evidence="3" id="KW-1185">Reference proteome</keyword>
<dbReference type="AlphaFoldDB" id="A0AAD7HX49"/>
<gene>
    <name evidence="2" type="ORF">B0H16DRAFT_1585029</name>
</gene>
<comment type="caution">
    <text evidence="2">The sequence shown here is derived from an EMBL/GenBank/DDBJ whole genome shotgun (WGS) entry which is preliminary data.</text>
</comment>
<accession>A0AAD7HX49</accession>
<proteinExistence type="predicted"/>
<dbReference type="Proteomes" id="UP001215598">
    <property type="component" value="Unassembled WGS sequence"/>
</dbReference>
<dbReference type="EMBL" id="JARKIB010000159">
    <property type="protein sequence ID" value="KAJ7730421.1"/>
    <property type="molecule type" value="Genomic_DNA"/>
</dbReference>
<reference evidence="2" key="1">
    <citation type="submission" date="2023-03" db="EMBL/GenBank/DDBJ databases">
        <title>Massive genome expansion in bonnet fungi (Mycena s.s.) driven by repeated elements and novel gene families across ecological guilds.</title>
        <authorList>
            <consortium name="Lawrence Berkeley National Laboratory"/>
            <person name="Harder C.B."/>
            <person name="Miyauchi S."/>
            <person name="Viragh M."/>
            <person name="Kuo A."/>
            <person name="Thoen E."/>
            <person name="Andreopoulos B."/>
            <person name="Lu D."/>
            <person name="Skrede I."/>
            <person name="Drula E."/>
            <person name="Henrissat B."/>
            <person name="Morin E."/>
            <person name="Kohler A."/>
            <person name="Barry K."/>
            <person name="LaButti K."/>
            <person name="Morin E."/>
            <person name="Salamov A."/>
            <person name="Lipzen A."/>
            <person name="Mereny Z."/>
            <person name="Hegedus B."/>
            <person name="Baldrian P."/>
            <person name="Stursova M."/>
            <person name="Weitz H."/>
            <person name="Taylor A."/>
            <person name="Grigoriev I.V."/>
            <person name="Nagy L.G."/>
            <person name="Martin F."/>
            <person name="Kauserud H."/>
        </authorList>
    </citation>
    <scope>NUCLEOTIDE SEQUENCE</scope>
    <source>
        <strain evidence="2">CBHHK182m</strain>
    </source>
</reference>
<feature type="compositionally biased region" description="Acidic residues" evidence="1">
    <location>
        <begin position="158"/>
        <end position="169"/>
    </location>
</feature>
<evidence type="ECO:0000313" key="2">
    <source>
        <dbReference type="EMBL" id="KAJ7730421.1"/>
    </source>
</evidence>
<name>A0AAD7HX49_9AGAR</name>
<sequence length="176" mass="20061">MSHQEEAERLGRELEILNKGKLEESSFDWPMIDYSQVSTNTCKEVFQLLGTRPPSAATRETTSVPETPRRVRMARELDYVLSERVSLAKKRAVDAQNLEELIKIQLPTLFRWLTAARRTTDEHFVFPEPEYAVLKSLRAVKNAMSTMEDMVIGQSDLDATDADTEAGDPDETRVEQ</sequence>
<feature type="region of interest" description="Disordered" evidence="1">
    <location>
        <begin position="154"/>
        <end position="176"/>
    </location>
</feature>
<protein>
    <submittedName>
        <fullName evidence="2">Uncharacterized protein</fullName>
    </submittedName>
</protein>
<organism evidence="2 3">
    <name type="scientific">Mycena metata</name>
    <dbReference type="NCBI Taxonomy" id="1033252"/>
    <lineage>
        <taxon>Eukaryota</taxon>
        <taxon>Fungi</taxon>
        <taxon>Dikarya</taxon>
        <taxon>Basidiomycota</taxon>
        <taxon>Agaricomycotina</taxon>
        <taxon>Agaricomycetes</taxon>
        <taxon>Agaricomycetidae</taxon>
        <taxon>Agaricales</taxon>
        <taxon>Marasmiineae</taxon>
        <taxon>Mycenaceae</taxon>
        <taxon>Mycena</taxon>
    </lineage>
</organism>